<name>A0ABY5TP69_9GAMM</name>
<organism evidence="2 3">
    <name type="scientific">SAR92 clade bacterium H455</name>
    <dbReference type="NCBI Taxonomy" id="2974818"/>
    <lineage>
        <taxon>Bacteria</taxon>
        <taxon>Pseudomonadati</taxon>
        <taxon>Pseudomonadota</taxon>
        <taxon>Gammaproteobacteria</taxon>
        <taxon>Cellvibrionales</taxon>
        <taxon>Porticoccaceae</taxon>
        <taxon>SAR92 clade</taxon>
    </lineage>
</organism>
<keyword evidence="3" id="KW-1185">Reference proteome</keyword>
<evidence type="ECO:0000256" key="1">
    <source>
        <dbReference type="SAM" id="SignalP"/>
    </source>
</evidence>
<accession>A0ABY5TP69</accession>
<protein>
    <submittedName>
        <fullName evidence="2">Uncharacterized protein</fullName>
    </submittedName>
</protein>
<evidence type="ECO:0000313" key="2">
    <source>
        <dbReference type="EMBL" id="UVW35637.1"/>
    </source>
</evidence>
<reference evidence="2" key="1">
    <citation type="submission" date="2022-08" db="EMBL/GenBank/DDBJ databases">
        <title>Catabolic pathway analysis in culturable SAR92 clade bacteria reveals their overlooked roles in DMSP degradation in coastal seas.</title>
        <authorList>
            <person name="He X."/>
            <person name="Zhang X."/>
            <person name="Zhang Y."/>
        </authorList>
    </citation>
    <scope>NUCLEOTIDE SEQUENCE</scope>
    <source>
        <strain evidence="2">H455</strain>
    </source>
</reference>
<keyword evidence="1" id="KW-0732">Signal</keyword>
<gene>
    <name evidence="2" type="ORF">NYF23_03260</name>
</gene>
<dbReference type="Proteomes" id="UP001059934">
    <property type="component" value="Chromosome"/>
</dbReference>
<evidence type="ECO:0000313" key="3">
    <source>
        <dbReference type="Proteomes" id="UP001059934"/>
    </source>
</evidence>
<proteinExistence type="predicted"/>
<dbReference type="SUPFAM" id="SSF56935">
    <property type="entry name" value="Porins"/>
    <property type="match status" value="1"/>
</dbReference>
<dbReference type="EMBL" id="CP103416">
    <property type="protein sequence ID" value="UVW35637.1"/>
    <property type="molecule type" value="Genomic_DNA"/>
</dbReference>
<feature type="chain" id="PRO_5045504347" evidence="1">
    <location>
        <begin position="24"/>
        <end position="381"/>
    </location>
</feature>
<feature type="signal peptide" evidence="1">
    <location>
        <begin position="1"/>
        <end position="23"/>
    </location>
</feature>
<sequence>MNKLIYHVAAGVALASAPLVSGAATWVAGYSFNADVSYDDNFFMNESEQDTLVYSVKPQTSLMYVSPVAKSQLDARVTVKRYSEFEQFDSEDPAFDWKNSYRTERSTWSIDFGYSENSQRDAAELDTGVFDSNSIVETIYVKPRVNIDLTERDQLGISLNYSERDYDTNDFSDNDNQTFGLDWQHKINQLISTTAMVSISQYDADRVAISNNTTDYLQATVGFIYKRSEAMTINGSLGHFETDRQQRLFSGPVTVVSDSETTGALLNLGISYSYEKDIFSFNLSRGLYPSSQGLVEERDSIAMDYEHQFSGRSTGGINISWHDTESNLEERETFTLSPFYRYRLSEKIDLQTSYVFRSHDRQSTANKVESNRVKLGLRYSF</sequence>